<sequence>MIFEILYNGFIITANLLVADALPYKGQKTRNSRDESTVTERSGIYH</sequence>
<organism evidence="2 3">
    <name type="scientific">Penicillium antarcticum</name>
    <dbReference type="NCBI Taxonomy" id="416450"/>
    <lineage>
        <taxon>Eukaryota</taxon>
        <taxon>Fungi</taxon>
        <taxon>Dikarya</taxon>
        <taxon>Ascomycota</taxon>
        <taxon>Pezizomycotina</taxon>
        <taxon>Eurotiomycetes</taxon>
        <taxon>Eurotiomycetidae</taxon>
        <taxon>Eurotiales</taxon>
        <taxon>Aspergillaceae</taxon>
        <taxon>Penicillium</taxon>
    </lineage>
</organism>
<comment type="caution">
    <text evidence="2">The sequence shown here is derived from an EMBL/GenBank/DDBJ whole genome shotgun (WGS) entry which is preliminary data.</text>
</comment>
<evidence type="ECO:0000313" key="2">
    <source>
        <dbReference type="EMBL" id="OQD73988.1"/>
    </source>
</evidence>
<name>A0A1V6PAF5_9EURO</name>
<keyword evidence="3" id="KW-1185">Reference proteome</keyword>
<gene>
    <name evidence="2" type="ORF">PENANT_c193G10610</name>
</gene>
<protein>
    <submittedName>
        <fullName evidence="2">Uncharacterized protein</fullName>
    </submittedName>
</protein>
<evidence type="ECO:0000313" key="3">
    <source>
        <dbReference type="Proteomes" id="UP000191672"/>
    </source>
</evidence>
<evidence type="ECO:0000256" key="1">
    <source>
        <dbReference type="SAM" id="MobiDB-lite"/>
    </source>
</evidence>
<reference evidence="3" key="1">
    <citation type="journal article" date="2017" name="Nat. Microbiol.">
        <title>Global analysis of biosynthetic gene clusters reveals vast potential of secondary metabolite production in Penicillium species.</title>
        <authorList>
            <person name="Nielsen J.C."/>
            <person name="Grijseels S."/>
            <person name="Prigent S."/>
            <person name="Ji B."/>
            <person name="Dainat J."/>
            <person name="Nielsen K.F."/>
            <person name="Frisvad J.C."/>
            <person name="Workman M."/>
            <person name="Nielsen J."/>
        </authorList>
    </citation>
    <scope>NUCLEOTIDE SEQUENCE [LARGE SCALE GENOMIC DNA]</scope>
    <source>
        <strain evidence="3">IBT 31811</strain>
    </source>
</reference>
<accession>A0A1V6PAF5</accession>
<feature type="non-terminal residue" evidence="2">
    <location>
        <position position="46"/>
    </location>
</feature>
<proteinExistence type="predicted"/>
<dbReference type="EMBL" id="MDYN01000193">
    <property type="protein sequence ID" value="OQD73988.1"/>
    <property type="molecule type" value="Genomic_DNA"/>
</dbReference>
<dbReference type="Proteomes" id="UP000191672">
    <property type="component" value="Unassembled WGS sequence"/>
</dbReference>
<feature type="region of interest" description="Disordered" evidence="1">
    <location>
        <begin position="27"/>
        <end position="46"/>
    </location>
</feature>
<dbReference type="AlphaFoldDB" id="A0A1V6PAF5"/>